<protein>
    <submittedName>
        <fullName evidence="1">Uncharacterized protein</fullName>
    </submittedName>
</protein>
<evidence type="ECO:0000313" key="2">
    <source>
        <dbReference type="Proteomes" id="UP000092634"/>
    </source>
</evidence>
<dbReference type="AlphaFoldDB" id="A0A1E8PPB6"/>
<dbReference type="EMBL" id="MAQB02000001">
    <property type="protein sequence ID" value="OFJ48113.1"/>
    <property type="molecule type" value="Genomic_DNA"/>
</dbReference>
<reference evidence="1 2" key="1">
    <citation type="submission" date="2016-10" db="EMBL/GenBank/DDBJ databases">
        <title>Updated version of Genome Assembly of Janthinobacterium lividum ERGS5:01.</title>
        <authorList>
            <person name="Kumar R."/>
            <person name="Acharya V."/>
            <person name="Singh D."/>
        </authorList>
    </citation>
    <scope>NUCLEOTIDE SEQUENCE [LARGE SCALE GENOMIC DNA]</scope>
    <source>
        <strain evidence="1 2">ERGS5:01</strain>
    </source>
</reference>
<name>A0A1E8PPB6_9BURK</name>
<organism evidence="1 2">
    <name type="scientific">Janthinobacterium lividum</name>
    <dbReference type="NCBI Taxonomy" id="29581"/>
    <lineage>
        <taxon>Bacteria</taxon>
        <taxon>Pseudomonadati</taxon>
        <taxon>Pseudomonadota</taxon>
        <taxon>Betaproteobacteria</taxon>
        <taxon>Burkholderiales</taxon>
        <taxon>Oxalobacteraceae</taxon>
        <taxon>Janthinobacterium</taxon>
    </lineage>
</organism>
<gene>
    <name evidence="1" type="ORF">BA896_003090</name>
</gene>
<comment type="caution">
    <text evidence="1">The sequence shown here is derived from an EMBL/GenBank/DDBJ whole genome shotgun (WGS) entry which is preliminary data.</text>
</comment>
<evidence type="ECO:0000313" key="1">
    <source>
        <dbReference type="EMBL" id="OFJ48113.1"/>
    </source>
</evidence>
<accession>A0A1E8PPB6</accession>
<dbReference type="Proteomes" id="UP000092634">
    <property type="component" value="Unassembled WGS sequence"/>
</dbReference>
<sequence length="140" mass="15588">MFHFSLFDEARKLRDILIESPSNAPMLCNDDDLKSFPFRPTALGFFIVLVPGKKNSETGNFTFMANGNQQALAHAFLSKHQVQQLDERLLLVSTACSWDVVADKMNAVTALGFVAVAFTTPERMQVLGENPYYLIGKTAK</sequence>
<proteinExistence type="predicted"/>